<evidence type="ECO:0000313" key="6">
    <source>
        <dbReference type="Ensembl" id="ENSACIP00000012409.1"/>
    </source>
</evidence>
<proteinExistence type="predicted"/>
<reference evidence="6" key="1">
    <citation type="submission" date="2025-08" db="UniProtKB">
        <authorList>
            <consortium name="Ensembl"/>
        </authorList>
    </citation>
    <scope>IDENTIFICATION</scope>
</reference>
<evidence type="ECO:0000256" key="4">
    <source>
        <dbReference type="ARBA" id="ARBA00023267"/>
    </source>
</evidence>
<dbReference type="InterPro" id="IPR005481">
    <property type="entry name" value="BC-like_N"/>
</dbReference>
<evidence type="ECO:0000256" key="1">
    <source>
        <dbReference type="ARBA" id="ARBA00022598"/>
    </source>
</evidence>
<dbReference type="Proteomes" id="UP000261340">
    <property type="component" value="Unplaced"/>
</dbReference>
<dbReference type="PANTHER" id="PTHR18866:SF33">
    <property type="entry name" value="METHYLCROTONOYL-COA CARBOXYLASE SUBUNIT ALPHA, MITOCHONDRIAL-RELATED"/>
    <property type="match status" value="1"/>
</dbReference>
<feature type="domain" description="Biotin carboxylation" evidence="5">
    <location>
        <begin position="45"/>
        <end position="111"/>
    </location>
</feature>
<keyword evidence="4" id="KW-0092">Biotin</keyword>
<dbReference type="GO" id="GO:0005739">
    <property type="term" value="C:mitochondrion"/>
    <property type="evidence" value="ECO:0007669"/>
    <property type="project" value="TreeGrafter"/>
</dbReference>
<evidence type="ECO:0000256" key="2">
    <source>
        <dbReference type="ARBA" id="ARBA00022741"/>
    </source>
</evidence>
<evidence type="ECO:0000256" key="3">
    <source>
        <dbReference type="ARBA" id="ARBA00022840"/>
    </source>
</evidence>
<dbReference type="GeneTree" id="ENSGT00940000156083"/>
<protein>
    <recommendedName>
        <fullName evidence="5">Biotin carboxylation domain-containing protein</fullName>
    </recommendedName>
</protein>
<evidence type="ECO:0000313" key="7">
    <source>
        <dbReference type="Proteomes" id="UP000261340"/>
    </source>
</evidence>
<name>A0A3Q0RJK9_AMPCI</name>
<dbReference type="PROSITE" id="PS50979">
    <property type="entry name" value="BC"/>
    <property type="match status" value="1"/>
</dbReference>
<reference evidence="6" key="2">
    <citation type="submission" date="2025-09" db="UniProtKB">
        <authorList>
            <consortium name="Ensembl"/>
        </authorList>
    </citation>
    <scope>IDENTIFICATION</scope>
</reference>
<evidence type="ECO:0000259" key="5">
    <source>
        <dbReference type="PROSITE" id="PS50979"/>
    </source>
</evidence>
<dbReference type="InterPro" id="IPR016185">
    <property type="entry name" value="PreATP-grasp_dom_sf"/>
</dbReference>
<dbReference type="InterPro" id="IPR050856">
    <property type="entry name" value="Biotin_carboxylase_complex"/>
</dbReference>
<dbReference type="Ensembl" id="ENSACIT00000012757.1">
    <property type="protein sequence ID" value="ENSACIP00000012409.1"/>
    <property type="gene ID" value="ENSACIG00000009686.1"/>
</dbReference>
<dbReference type="GO" id="GO:0004658">
    <property type="term" value="F:propionyl-CoA carboxylase activity"/>
    <property type="evidence" value="ECO:0007669"/>
    <property type="project" value="TreeGrafter"/>
</dbReference>
<dbReference type="PANTHER" id="PTHR18866">
    <property type="entry name" value="CARBOXYLASE:PYRUVATE/ACETYL-COA/PROPIONYL-COA CARBOXYLASE"/>
    <property type="match status" value="1"/>
</dbReference>
<keyword evidence="1" id="KW-0436">Ligase</keyword>
<dbReference type="Gene3D" id="3.40.50.20">
    <property type="match status" value="1"/>
</dbReference>
<dbReference type="STRING" id="61819.ENSACIP00000012409"/>
<keyword evidence="2" id="KW-0547">Nucleotide-binding</keyword>
<dbReference type="Pfam" id="PF00289">
    <property type="entry name" value="Biotin_carb_N"/>
    <property type="match status" value="1"/>
</dbReference>
<accession>A0A3Q0RJK9</accession>
<keyword evidence="7" id="KW-1185">Reference proteome</keyword>
<sequence length="111" mass="12462">MINMAAHSLPSPLIRLIKYSPLQSRCCAVQRKAQYSTISNPSEKTFDKILIANRGEIACRVINTCKKMGIQTVAVHSDVDSNAVHVKMLFILVMGFSLKIKSLQDDWQQKV</sequence>
<dbReference type="InterPro" id="IPR011764">
    <property type="entry name" value="Biotin_carboxylation_dom"/>
</dbReference>
<dbReference type="GO" id="GO:0005524">
    <property type="term" value="F:ATP binding"/>
    <property type="evidence" value="ECO:0007669"/>
    <property type="project" value="UniProtKB-KW"/>
</dbReference>
<dbReference type="AlphaFoldDB" id="A0A3Q0RJK9"/>
<organism evidence="6 7">
    <name type="scientific">Amphilophus citrinellus</name>
    <name type="common">Midas cichlid</name>
    <name type="synonym">Cichlasoma citrinellum</name>
    <dbReference type="NCBI Taxonomy" id="61819"/>
    <lineage>
        <taxon>Eukaryota</taxon>
        <taxon>Metazoa</taxon>
        <taxon>Chordata</taxon>
        <taxon>Craniata</taxon>
        <taxon>Vertebrata</taxon>
        <taxon>Euteleostomi</taxon>
        <taxon>Actinopterygii</taxon>
        <taxon>Neopterygii</taxon>
        <taxon>Teleostei</taxon>
        <taxon>Neoteleostei</taxon>
        <taxon>Acanthomorphata</taxon>
        <taxon>Ovalentaria</taxon>
        <taxon>Cichlomorphae</taxon>
        <taxon>Cichliformes</taxon>
        <taxon>Cichlidae</taxon>
        <taxon>New World cichlids</taxon>
        <taxon>Cichlasomatinae</taxon>
        <taxon>Heroini</taxon>
        <taxon>Amphilophus</taxon>
    </lineage>
</organism>
<keyword evidence="3" id="KW-0067">ATP-binding</keyword>
<dbReference type="SUPFAM" id="SSF52440">
    <property type="entry name" value="PreATP-grasp domain"/>
    <property type="match status" value="1"/>
</dbReference>